<comment type="similarity">
    <text evidence="2">Belongs to the AzlC family.</text>
</comment>
<dbReference type="Pfam" id="PF03591">
    <property type="entry name" value="AzlC"/>
    <property type="match status" value="1"/>
</dbReference>
<dbReference type="InterPro" id="IPR011606">
    <property type="entry name" value="Brnchd-chn_aa_trnsp_permease"/>
</dbReference>
<keyword evidence="5 8" id="KW-0812">Transmembrane</keyword>
<evidence type="ECO:0000256" key="7">
    <source>
        <dbReference type="ARBA" id="ARBA00023136"/>
    </source>
</evidence>
<evidence type="ECO:0000256" key="1">
    <source>
        <dbReference type="ARBA" id="ARBA00004651"/>
    </source>
</evidence>
<dbReference type="PANTHER" id="PTHR34979:SF1">
    <property type="entry name" value="INNER MEMBRANE PROTEIN YGAZ"/>
    <property type="match status" value="1"/>
</dbReference>
<protein>
    <submittedName>
        <fullName evidence="9">AzlC family protein</fullName>
    </submittedName>
</protein>
<evidence type="ECO:0000256" key="5">
    <source>
        <dbReference type="ARBA" id="ARBA00022692"/>
    </source>
</evidence>
<sequence length="243" mass="26030">MPAETCCTARAVDRPEWRRAVRDTLPMLLGFVPIALVLGAQAAQKGLSAPELMLMTGFNFAGGSEFVAIDLWSAPPPALLIVAMTLLVNSRHVLMGAALAPFLAHLPLPRALAALFLMCDESWALGIARSRVRRDAGRTPAFAPSYYFVSALMLWSTWVAFTGLGAAIGPWVGDIRPWGFDMAFAAIFLVLMRGMWSGIRAARPWLVSLVAAGATYLLAPGGWYVLVGAVAGVASAWVWGGRE</sequence>
<feature type="transmembrane region" description="Helical" evidence="8">
    <location>
        <begin position="24"/>
        <end position="40"/>
    </location>
</feature>
<name>A0A212KJQ9_9PROT</name>
<evidence type="ECO:0000256" key="2">
    <source>
        <dbReference type="ARBA" id="ARBA00010735"/>
    </source>
</evidence>
<dbReference type="EMBL" id="FLUO01000002">
    <property type="protein sequence ID" value="SBW11953.1"/>
    <property type="molecule type" value="Genomic_DNA"/>
</dbReference>
<keyword evidence="7 8" id="KW-0472">Membrane</keyword>
<accession>A0A212KJQ9</accession>
<feature type="transmembrane region" description="Helical" evidence="8">
    <location>
        <begin position="146"/>
        <end position="172"/>
    </location>
</feature>
<proteinExistence type="inferred from homology"/>
<comment type="subcellular location">
    <subcellularLocation>
        <location evidence="1">Cell membrane</location>
        <topology evidence="1">Multi-pass membrane protein</topology>
    </subcellularLocation>
</comment>
<keyword evidence="4" id="KW-1003">Cell membrane</keyword>
<reference evidence="9" key="1">
    <citation type="submission" date="2016-04" db="EMBL/GenBank/DDBJ databases">
        <authorList>
            <person name="Evans L.H."/>
            <person name="Alamgir A."/>
            <person name="Owens N."/>
            <person name="Weber N.D."/>
            <person name="Virtaneva K."/>
            <person name="Barbian K."/>
            <person name="Babar A."/>
            <person name="Rosenke K."/>
        </authorList>
    </citation>
    <scope>NUCLEOTIDE SEQUENCE</scope>
    <source>
        <strain evidence="9">86</strain>
    </source>
</reference>
<evidence type="ECO:0000313" key="9">
    <source>
        <dbReference type="EMBL" id="SBW11953.1"/>
    </source>
</evidence>
<gene>
    <name evidence="9" type="ORF">KL86APRO_20369</name>
</gene>
<evidence type="ECO:0000256" key="6">
    <source>
        <dbReference type="ARBA" id="ARBA00022989"/>
    </source>
</evidence>
<dbReference type="GO" id="GO:0005886">
    <property type="term" value="C:plasma membrane"/>
    <property type="evidence" value="ECO:0007669"/>
    <property type="project" value="UniProtKB-SubCell"/>
</dbReference>
<dbReference type="AlphaFoldDB" id="A0A212KJQ9"/>
<dbReference type="GO" id="GO:1903785">
    <property type="term" value="P:L-valine transmembrane transport"/>
    <property type="evidence" value="ECO:0007669"/>
    <property type="project" value="TreeGrafter"/>
</dbReference>
<keyword evidence="6 8" id="KW-1133">Transmembrane helix</keyword>
<keyword evidence="3" id="KW-0813">Transport</keyword>
<dbReference type="PANTHER" id="PTHR34979">
    <property type="entry name" value="INNER MEMBRANE PROTEIN YGAZ"/>
    <property type="match status" value="1"/>
</dbReference>
<evidence type="ECO:0000256" key="3">
    <source>
        <dbReference type="ARBA" id="ARBA00022448"/>
    </source>
</evidence>
<organism evidence="9">
    <name type="scientific">uncultured Alphaproteobacteria bacterium</name>
    <dbReference type="NCBI Taxonomy" id="91750"/>
    <lineage>
        <taxon>Bacteria</taxon>
        <taxon>Pseudomonadati</taxon>
        <taxon>Pseudomonadota</taxon>
        <taxon>Alphaproteobacteria</taxon>
        <taxon>environmental samples</taxon>
    </lineage>
</organism>
<feature type="transmembrane region" description="Helical" evidence="8">
    <location>
        <begin position="178"/>
        <end position="196"/>
    </location>
</feature>
<evidence type="ECO:0000256" key="4">
    <source>
        <dbReference type="ARBA" id="ARBA00022475"/>
    </source>
</evidence>
<evidence type="ECO:0000256" key="8">
    <source>
        <dbReference type="SAM" id="Phobius"/>
    </source>
</evidence>